<keyword evidence="3" id="KW-0378">Hydrolase</keyword>
<keyword evidence="3" id="KW-0645">Protease</keyword>
<evidence type="ECO:0000313" key="4">
    <source>
        <dbReference type="Proteomes" id="UP000316560"/>
    </source>
</evidence>
<keyword evidence="4" id="KW-1185">Reference proteome</keyword>
<proteinExistence type="predicted"/>
<dbReference type="GO" id="GO:0080120">
    <property type="term" value="P:CAAX-box protein maturation"/>
    <property type="evidence" value="ECO:0007669"/>
    <property type="project" value="UniProtKB-ARBA"/>
</dbReference>
<feature type="transmembrane region" description="Helical" evidence="1">
    <location>
        <begin position="148"/>
        <end position="168"/>
    </location>
</feature>
<feature type="transmembrane region" description="Helical" evidence="1">
    <location>
        <begin position="12"/>
        <end position="33"/>
    </location>
</feature>
<dbReference type="GO" id="GO:0006508">
    <property type="term" value="P:proteolysis"/>
    <property type="evidence" value="ECO:0007669"/>
    <property type="project" value="UniProtKB-KW"/>
</dbReference>
<feature type="transmembrane region" description="Helical" evidence="1">
    <location>
        <begin position="180"/>
        <end position="200"/>
    </location>
</feature>
<name>A0A8H2K735_9MICO</name>
<keyword evidence="1" id="KW-0812">Transmembrane</keyword>
<dbReference type="PANTHER" id="PTHR43592">
    <property type="entry name" value="CAAX AMINO TERMINAL PROTEASE"/>
    <property type="match status" value="1"/>
</dbReference>
<evidence type="ECO:0000313" key="3">
    <source>
        <dbReference type="EMBL" id="TQO19894.1"/>
    </source>
</evidence>
<evidence type="ECO:0000259" key="2">
    <source>
        <dbReference type="Pfam" id="PF02517"/>
    </source>
</evidence>
<keyword evidence="1" id="KW-0472">Membrane</keyword>
<dbReference type="RefSeq" id="WP_246078123.1">
    <property type="nucleotide sequence ID" value="NZ_VFRA01000001.1"/>
</dbReference>
<comment type="caution">
    <text evidence="3">The sequence shown here is derived from an EMBL/GenBank/DDBJ whole genome shotgun (WGS) entry which is preliminary data.</text>
</comment>
<evidence type="ECO:0000256" key="1">
    <source>
        <dbReference type="SAM" id="Phobius"/>
    </source>
</evidence>
<feature type="domain" description="CAAX prenyl protease 2/Lysostaphin resistance protein A-like" evidence="2">
    <location>
        <begin position="181"/>
        <end position="278"/>
    </location>
</feature>
<organism evidence="3 4">
    <name type="scientific">Rhodoglobus vestalii</name>
    <dbReference type="NCBI Taxonomy" id="193384"/>
    <lineage>
        <taxon>Bacteria</taxon>
        <taxon>Bacillati</taxon>
        <taxon>Actinomycetota</taxon>
        <taxon>Actinomycetes</taxon>
        <taxon>Micrococcales</taxon>
        <taxon>Microbacteriaceae</taxon>
        <taxon>Rhodoglobus</taxon>
    </lineage>
</organism>
<dbReference type="GO" id="GO:0004175">
    <property type="term" value="F:endopeptidase activity"/>
    <property type="evidence" value="ECO:0007669"/>
    <property type="project" value="UniProtKB-ARBA"/>
</dbReference>
<gene>
    <name evidence="3" type="ORF">FB472_1495</name>
</gene>
<reference evidence="3 4" key="1">
    <citation type="submission" date="2019-06" db="EMBL/GenBank/DDBJ databases">
        <title>Sequencing the genomes of 1000 actinobacteria strains.</title>
        <authorList>
            <person name="Klenk H.-P."/>
        </authorList>
    </citation>
    <scope>NUCLEOTIDE SEQUENCE [LARGE SCALE GENOMIC DNA]</scope>
    <source>
        <strain evidence="3 4">DSM 21947</strain>
    </source>
</reference>
<feature type="transmembrane region" description="Helical" evidence="1">
    <location>
        <begin position="113"/>
        <end position="133"/>
    </location>
</feature>
<feature type="transmembrane region" description="Helical" evidence="1">
    <location>
        <begin position="212"/>
        <end position="230"/>
    </location>
</feature>
<dbReference type="Pfam" id="PF02517">
    <property type="entry name" value="Rce1-like"/>
    <property type="match status" value="1"/>
</dbReference>
<feature type="transmembrane region" description="Helical" evidence="1">
    <location>
        <begin position="85"/>
        <end position="107"/>
    </location>
</feature>
<feature type="transmembrane region" description="Helical" evidence="1">
    <location>
        <begin position="242"/>
        <end position="261"/>
    </location>
</feature>
<dbReference type="EMBL" id="VFRA01000001">
    <property type="protein sequence ID" value="TQO19894.1"/>
    <property type="molecule type" value="Genomic_DNA"/>
</dbReference>
<feature type="transmembrane region" description="Helical" evidence="1">
    <location>
        <begin position="53"/>
        <end position="73"/>
    </location>
</feature>
<dbReference type="InterPro" id="IPR003675">
    <property type="entry name" value="Rce1/LyrA-like_dom"/>
</dbReference>
<feature type="transmembrane region" description="Helical" evidence="1">
    <location>
        <begin position="268"/>
        <end position="286"/>
    </location>
</feature>
<accession>A0A8H2K735</accession>
<dbReference type="Proteomes" id="UP000316560">
    <property type="component" value="Unassembled WGS sequence"/>
</dbReference>
<keyword evidence="1" id="KW-1133">Transmembrane helix</keyword>
<sequence length="288" mass="31394">MENNAAEIRRRVGRWIVIAGAMLWAISLVIVVVVSPQGAVVSSDPGAKSIAHWIRLLPSAVGIALVLLLPRPAPPRPATVGERRPFTITTFALVSLAVVFPLAAANIPLEGELYVLGKLVLFMVIPGVLLLLARRSVKIQWNRQPSRWWAPAIVVVVWTVLSQIAPWNPRFEIAGLDPNFVMVAAVATALTAGVGEELFYRRWLQTRLEAGLGAWPGIVAASLAFALMHLASRGTGDIVFDVARVIVAQGSFGLFLGVMWWRYRNLTAIIIIHIFTNGWPVAAALLRN</sequence>
<dbReference type="PANTHER" id="PTHR43592:SF15">
    <property type="entry name" value="CAAX AMINO TERMINAL PROTEASE FAMILY PROTEIN"/>
    <property type="match status" value="1"/>
</dbReference>
<dbReference type="AlphaFoldDB" id="A0A8H2K735"/>
<protein>
    <submittedName>
        <fullName evidence="3">Membrane protease YdiL (CAAX protease family)</fullName>
    </submittedName>
</protein>